<feature type="transmembrane region" description="Helical" evidence="7">
    <location>
        <begin position="567"/>
        <end position="590"/>
    </location>
</feature>
<dbReference type="GO" id="GO:0016757">
    <property type="term" value="F:glycosyltransferase activity"/>
    <property type="evidence" value="ECO:0007669"/>
    <property type="project" value="UniProtKB-KW"/>
</dbReference>
<dbReference type="CDD" id="cd06427">
    <property type="entry name" value="CESA_like_2"/>
    <property type="match status" value="1"/>
</dbReference>
<evidence type="ECO:0000256" key="6">
    <source>
        <dbReference type="ARBA" id="ARBA00023136"/>
    </source>
</evidence>
<evidence type="ECO:0000313" key="11">
    <source>
        <dbReference type="EMBL" id="RTI58671.1"/>
    </source>
</evidence>
<feature type="transmembrane region" description="Helical" evidence="7">
    <location>
        <begin position="536"/>
        <end position="555"/>
    </location>
</feature>
<dbReference type="PANTHER" id="PTHR43867:SF2">
    <property type="entry name" value="CELLULOSE SYNTHASE CATALYTIC SUBUNIT A [UDP-FORMING]"/>
    <property type="match status" value="1"/>
</dbReference>
<evidence type="ECO:0000313" key="12">
    <source>
        <dbReference type="Proteomes" id="UP000286734"/>
    </source>
</evidence>
<evidence type="ECO:0000256" key="2">
    <source>
        <dbReference type="ARBA" id="ARBA00022676"/>
    </source>
</evidence>
<keyword evidence="5 7" id="KW-1133">Transmembrane helix</keyword>
<dbReference type="GO" id="GO:0016020">
    <property type="term" value="C:membrane"/>
    <property type="evidence" value="ECO:0007669"/>
    <property type="project" value="UniProtKB-SubCell"/>
</dbReference>
<evidence type="ECO:0000256" key="5">
    <source>
        <dbReference type="ARBA" id="ARBA00022989"/>
    </source>
</evidence>
<gene>
    <name evidence="11" type="ORF">CSW14_03305</name>
    <name evidence="10" type="ORF">CSW47_06860</name>
</gene>
<dbReference type="PANTHER" id="PTHR43867">
    <property type="entry name" value="CELLULOSE SYNTHASE CATALYTIC SUBUNIT A [UDP-FORMING]"/>
    <property type="match status" value="1"/>
</dbReference>
<reference evidence="12 13" key="1">
    <citation type="journal article" date="2019" name="Extremophiles">
        <title>Biogeography of thermophiles and predominance of Thermus scotoductus in domestic water heaters.</title>
        <authorList>
            <person name="Wilpiszeski R.L."/>
            <person name="Zhang Z."/>
            <person name="House C.H."/>
        </authorList>
    </citation>
    <scope>NUCLEOTIDE SEQUENCE [LARGE SCALE GENOMIC DNA]</scope>
    <source>
        <strain evidence="11 13">1_S1</strain>
        <strain evidence="10 12">34_S34</strain>
    </source>
</reference>
<feature type="transmembrane region" description="Helical" evidence="7">
    <location>
        <begin position="172"/>
        <end position="189"/>
    </location>
</feature>
<dbReference type="InterPro" id="IPR007831">
    <property type="entry name" value="T2SS_GspE_N"/>
</dbReference>
<dbReference type="RefSeq" id="WP_126200371.1">
    <property type="nucleotide sequence ID" value="NZ_PELP01000173.1"/>
</dbReference>
<organism evidence="10 12">
    <name type="scientific">Thermus scotoductus</name>
    <dbReference type="NCBI Taxonomy" id="37636"/>
    <lineage>
        <taxon>Bacteria</taxon>
        <taxon>Thermotogati</taxon>
        <taxon>Deinococcota</taxon>
        <taxon>Deinococci</taxon>
        <taxon>Thermales</taxon>
        <taxon>Thermaceae</taxon>
        <taxon>Thermus</taxon>
    </lineage>
</organism>
<dbReference type="InterPro" id="IPR037257">
    <property type="entry name" value="T2SS_E_N_sf"/>
</dbReference>
<accession>A0A430RAH6</accession>
<proteinExistence type="predicted"/>
<evidence type="ECO:0000256" key="4">
    <source>
        <dbReference type="ARBA" id="ARBA00022692"/>
    </source>
</evidence>
<keyword evidence="4 7" id="KW-0812">Transmembrane</keyword>
<dbReference type="EMBL" id="PELP01000173">
    <property type="protein sequence ID" value="RTH04369.1"/>
    <property type="molecule type" value="Genomic_DNA"/>
</dbReference>
<dbReference type="Pfam" id="PF13632">
    <property type="entry name" value="Glyco_trans_2_3"/>
    <property type="match status" value="1"/>
</dbReference>
<dbReference type="Proteomes" id="UP000287467">
    <property type="component" value="Unassembled WGS sequence"/>
</dbReference>
<dbReference type="Gene3D" id="3.30.300.160">
    <property type="entry name" value="Type II secretion system, protein E, N-terminal domain"/>
    <property type="match status" value="1"/>
</dbReference>
<keyword evidence="2" id="KW-0328">Glycosyltransferase</keyword>
<comment type="caution">
    <text evidence="10">The sequence shown here is derived from an EMBL/GenBank/DDBJ whole genome shotgun (WGS) entry which is preliminary data.</text>
</comment>
<dbReference type="EMBL" id="PEMW01000078">
    <property type="protein sequence ID" value="RTI58671.1"/>
    <property type="molecule type" value="Genomic_DNA"/>
</dbReference>
<feature type="domain" description="Glycosyltransferase 2-like" evidence="9">
    <location>
        <begin position="329"/>
        <end position="522"/>
    </location>
</feature>
<dbReference type="Proteomes" id="UP000286734">
    <property type="component" value="Unassembled WGS sequence"/>
</dbReference>
<comment type="subcellular location">
    <subcellularLocation>
        <location evidence="1">Membrane</location>
        <topology evidence="1">Multi-pass membrane protein</topology>
    </subcellularLocation>
</comment>
<feature type="transmembrane region" description="Helical" evidence="7">
    <location>
        <begin position="494"/>
        <end position="524"/>
    </location>
</feature>
<dbReference type="Gene3D" id="1.10.40.70">
    <property type="match status" value="1"/>
</dbReference>
<dbReference type="InterPro" id="IPR001173">
    <property type="entry name" value="Glyco_trans_2-like"/>
</dbReference>
<evidence type="ECO:0000256" key="1">
    <source>
        <dbReference type="ARBA" id="ARBA00004141"/>
    </source>
</evidence>
<feature type="domain" description="Type II secretion system protein GspE N-terminal" evidence="8">
    <location>
        <begin position="58"/>
        <end position="144"/>
    </location>
</feature>
<evidence type="ECO:0000259" key="8">
    <source>
        <dbReference type="Pfam" id="PF05157"/>
    </source>
</evidence>
<evidence type="ECO:0000256" key="3">
    <source>
        <dbReference type="ARBA" id="ARBA00022679"/>
    </source>
</evidence>
<dbReference type="SUPFAM" id="SSF160246">
    <property type="entry name" value="EspE N-terminal domain-like"/>
    <property type="match status" value="1"/>
</dbReference>
<protein>
    <submittedName>
        <fullName evidence="10">Glycosyl transferase</fullName>
    </submittedName>
</protein>
<dbReference type="Gene3D" id="3.90.550.10">
    <property type="entry name" value="Spore Coat Polysaccharide Biosynthesis Protein SpsA, Chain A"/>
    <property type="match status" value="1"/>
</dbReference>
<dbReference type="InterPro" id="IPR050321">
    <property type="entry name" value="Glycosyltr_2/OpgH_subfam"/>
</dbReference>
<dbReference type="AlphaFoldDB" id="A0A430RAH6"/>
<feature type="transmembrane region" description="Helical" evidence="7">
    <location>
        <begin position="195"/>
        <end position="215"/>
    </location>
</feature>
<sequence length="619" mass="70591">MERPKLGEFLVARGLLSEEQLSRALELQQRSGERLGRILLALGYVRRQELYQALSQLWGFPFVLLTEERPDPKLLRRWPLEEALRHRAIPLRLRQDGTLLVAVSDAPSPTLESALKAHLGVVNPLYLVTTEWDVDWAIREFYRKPLLDQSVYALYYRSPEESAYTVFTPGQYLALAAGLLGTLLGLYLWPRETLILLNLLVNAFFFASVAFKFAVSLAGALAERHTPVTEEEVRALKEEELPTYTVLVPVYREANVVGLLMRNLAGLDYPKEKLEILVLIEEDDPETLEAAKAARPPANVQFVIIPNGQPKTKPKACNVGLLFARGEYLVIYDAEDQPEPDQLKKALVAFRKGPEHRVCVQAALNYFNWKENFLTRMFTLEYSYWFDYLLPGLDRLGLPIPLGGTSNHFKTEKLRELGGWDPFNVTEDADLGIRAAMRGYTVGVVNSTTYEEANNHVGNWIRQRSRWIKGYMQTALVHSRKPLRLVKQVGIRQFLAFFLLIAGTPLTFLLSPLLWGLFLLWLLTGTQALEPYFPPFVLYLSLFNLLLGNALAIYLNMLAAFKRRLYALAPFALLNPVYWILHSVAAYKALFQLFTKPFYWEKTLHGLSKQEAPHLEPTP</sequence>
<evidence type="ECO:0000313" key="13">
    <source>
        <dbReference type="Proteomes" id="UP000287467"/>
    </source>
</evidence>
<dbReference type="Pfam" id="PF05157">
    <property type="entry name" value="MshEN"/>
    <property type="match status" value="1"/>
</dbReference>
<keyword evidence="6 7" id="KW-0472">Membrane</keyword>
<name>A0A430RAH6_THESC</name>
<evidence type="ECO:0000313" key="10">
    <source>
        <dbReference type="EMBL" id="RTH04369.1"/>
    </source>
</evidence>
<dbReference type="SUPFAM" id="SSF53448">
    <property type="entry name" value="Nucleotide-diphospho-sugar transferases"/>
    <property type="match status" value="1"/>
</dbReference>
<evidence type="ECO:0000256" key="7">
    <source>
        <dbReference type="SAM" id="Phobius"/>
    </source>
</evidence>
<evidence type="ECO:0000259" key="9">
    <source>
        <dbReference type="Pfam" id="PF13632"/>
    </source>
</evidence>
<dbReference type="InterPro" id="IPR029044">
    <property type="entry name" value="Nucleotide-diphossugar_trans"/>
</dbReference>
<keyword evidence="3 10" id="KW-0808">Transferase</keyword>